<dbReference type="Pfam" id="PF24883">
    <property type="entry name" value="NPHP3_N"/>
    <property type="match status" value="1"/>
</dbReference>
<sequence length="1574" mass="174666">MRKAIRRLIRRDRHQNDFATASSEPQPDRTQHVANAPAVVELSVQEPAAQRTEPNAASPTSPAVSAPEDPASVSEDLWARAYRTLSEREPELVKDYEKHVEAVDGGRSGVLANPQSVRALVKSLQDRREKAQWKFSVRSKDRKVSDQLEKLVKLLALADGVVKQSLSSQPYAALAWSTVSVFIPLLSGGFANNVAMVKGFTTIGDLQVYWRNYENVCLRSISSEHYKILLEPLSNVYSYMLEYQVRAVCHLSEKKLSRAWQKVAGDSDWSGKEAHIVKLSDRCVANIAPLQREEMVQTLAAHNKTLEQIGNTENSILKTMKDDRQKNAEMEFLRALHSAAGNYKGGMEFNPDSVKGTCEWFFADETFSTWRDASDSGVFWLTAGPGCGKSVLARTLIKDGYLKNTTTTINTGSSTITNSVATVCYFFFKDDDVQRAKTTTALSALLHQLFCHESTSDLIEHPLPAFERSGGSLTIGFEDLWGALVTCADKTTCGDIICVLDALDECNKQDRDQLIRKLDSFYDDGPSAARTNLKFLITSRAYGDVERSFRPMSKRTEYFRFDADERHTEISHDIGLVIDVEMESFASEFNDADREKIADTLKSKGTKTYLWLHLTMRIMKTDPSQYSRRRDVDALLAEVPTQVSDAYEKILNKTTNERITSTLLRIVLAAVKPLSVEEANYALTLALENDGFETHAELEAGCWKTGFGTVVKNFSGFILGIYDDRLSFIHLTAQEYLVQKTEPGSPDTKWGGRFADASFSHALMSGCCIKYLLLPELASRLLPLLSTREYPLLEYAARHWAKHFERQYAFAKQCWMQRARRLCKTSEQPLKIWGAVYCQVWAQQTFFGWTDLAVAAYLGLSTVVGKMLDDEAVDVNEYSAKYGSALNASIHARENVVAELLISRGADVNANVCSSAVLPPLLTAAMTHNKDVLSLLLMNGASPLQRFTSHCENTTTVLQSVAKEGLADHFYTLVSTLVDISTPDKVLEALTNETIVHCGRKATALLFNLLPDEKQEDERFLNQDMLQTLLSHDSTRNRALQLIVEKKRQGILLEPPLFPSALRQQDSRQIVRNALQELDAPCANITQDVLKDFFCDAVCEVVMDIVGESLYRDEQLQDELLDREDDPGIIPAFLRLPRCTVQVARRLVRILLIAWDDDFESNPKERKRMMAQILDHCTDKSSVIDANLLADGAEYCDGETFLWLMELSDGILVSKAALLEAAARNYIHGQTVMETLMQGDDAVQFITPRLVLAAADMCSDTLEWLLGKHAGTMATTVEPSPSAGNLGASEVAELAVAALRIAVEDTGNLDWAILRLLPYCADSLARPSESFILDLLEGAPAGVDAVLSVLVTTAGDGIALTERVLATAACRPWMVEMIRNWRPEEFKVTPSLIAMIAAGGHDECLDYLAKDGLIVGEEWYRLARFRQMVAMRPPLEDVDALMELWAEGDIPDEADANGRTALYAAATTGNTVAIPFLVEVAKVSVDAVDRSGRTALHHAVSSDSYTAHEAVEALLLAGADPHKADYRGRTPMTLAQGRIAPRTREYSKIDAQKVLAVLNGDGQVEVDEVNEVDI</sequence>
<comment type="caution">
    <text evidence="6">The sequence shown here is derived from an EMBL/GenBank/DDBJ whole genome shotgun (WGS) entry which is preliminary data.</text>
</comment>
<proteinExistence type="predicted"/>
<dbReference type="Pfam" id="PF17100">
    <property type="entry name" value="NACHT_N"/>
    <property type="match status" value="1"/>
</dbReference>
<dbReference type="Pfam" id="PF12796">
    <property type="entry name" value="Ank_2"/>
    <property type="match status" value="1"/>
</dbReference>
<feature type="region of interest" description="Disordered" evidence="3">
    <location>
        <begin position="1"/>
        <end position="72"/>
    </location>
</feature>
<dbReference type="InterPro" id="IPR056884">
    <property type="entry name" value="NPHP3-like_N"/>
</dbReference>
<dbReference type="SUPFAM" id="SSF48403">
    <property type="entry name" value="Ankyrin repeat"/>
    <property type="match status" value="2"/>
</dbReference>
<dbReference type="PANTHER" id="PTHR10039">
    <property type="entry name" value="AMELOGENIN"/>
    <property type="match status" value="1"/>
</dbReference>
<evidence type="ECO:0000313" key="6">
    <source>
        <dbReference type="EMBL" id="KAJ4145587.1"/>
    </source>
</evidence>
<gene>
    <name evidence="6" type="ORF">LMH87_004434</name>
</gene>
<evidence type="ECO:0000256" key="3">
    <source>
        <dbReference type="SAM" id="MobiDB-lite"/>
    </source>
</evidence>
<feature type="compositionally biased region" description="Low complexity" evidence="3">
    <location>
        <begin position="54"/>
        <end position="67"/>
    </location>
</feature>
<dbReference type="InterPro" id="IPR002110">
    <property type="entry name" value="Ankyrin_rpt"/>
</dbReference>
<evidence type="ECO:0000256" key="1">
    <source>
        <dbReference type="ARBA" id="ARBA00022737"/>
    </source>
</evidence>
<dbReference type="InterPro" id="IPR036770">
    <property type="entry name" value="Ankyrin_rpt-contain_sf"/>
</dbReference>
<keyword evidence="1" id="KW-0677">Repeat</keyword>
<dbReference type="EMBL" id="JAJHUN010000011">
    <property type="protein sequence ID" value="KAJ4145587.1"/>
    <property type="molecule type" value="Genomic_DNA"/>
</dbReference>
<dbReference type="KEGG" id="amus:LMH87_004434"/>
<dbReference type="SMART" id="SM00248">
    <property type="entry name" value="ANK"/>
    <property type="match status" value="5"/>
</dbReference>
<dbReference type="Gene3D" id="1.25.40.20">
    <property type="entry name" value="Ankyrin repeat-containing domain"/>
    <property type="match status" value="2"/>
</dbReference>
<dbReference type="PANTHER" id="PTHR10039:SF15">
    <property type="entry name" value="NACHT DOMAIN-CONTAINING PROTEIN"/>
    <property type="match status" value="1"/>
</dbReference>
<feature type="repeat" description="ANK" evidence="2">
    <location>
        <begin position="1491"/>
        <end position="1526"/>
    </location>
</feature>
<name>A0A9W8UFL9_AKAMU</name>
<protein>
    <recommendedName>
        <fullName evidence="8">Ankyrin repeat protein</fullName>
    </recommendedName>
</protein>
<evidence type="ECO:0000313" key="7">
    <source>
        <dbReference type="Proteomes" id="UP001144673"/>
    </source>
</evidence>
<evidence type="ECO:0000259" key="5">
    <source>
        <dbReference type="Pfam" id="PF24883"/>
    </source>
</evidence>
<dbReference type="GeneID" id="80891593"/>
<dbReference type="InterPro" id="IPR031359">
    <property type="entry name" value="NACHT_N"/>
</dbReference>
<feature type="domain" description="Nephrocystin 3-like N-terminal" evidence="5">
    <location>
        <begin position="356"/>
        <end position="540"/>
    </location>
</feature>
<reference evidence="6" key="1">
    <citation type="journal article" date="2023" name="Access Microbiol">
        <title>De-novo genome assembly for Akanthomyces muscarius, a biocontrol agent of insect agricultural pests.</title>
        <authorList>
            <person name="Erdos Z."/>
            <person name="Studholme D.J."/>
            <person name="Raymond B."/>
            <person name="Sharma M."/>
        </authorList>
    </citation>
    <scope>NUCLEOTIDE SEQUENCE</scope>
    <source>
        <strain evidence="6">Ve6</strain>
    </source>
</reference>
<dbReference type="InterPro" id="IPR027417">
    <property type="entry name" value="P-loop_NTPase"/>
</dbReference>
<evidence type="ECO:0000256" key="2">
    <source>
        <dbReference type="PROSITE-ProRule" id="PRU00023"/>
    </source>
</evidence>
<accession>A0A9W8UFL9</accession>
<keyword evidence="7" id="KW-1185">Reference proteome</keyword>
<evidence type="ECO:0008006" key="8">
    <source>
        <dbReference type="Google" id="ProtNLM"/>
    </source>
</evidence>
<organism evidence="6 7">
    <name type="scientific">Akanthomyces muscarius</name>
    <name type="common">Entomopathogenic fungus</name>
    <name type="synonym">Lecanicillium muscarium</name>
    <dbReference type="NCBI Taxonomy" id="2231603"/>
    <lineage>
        <taxon>Eukaryota</taxon>
        <taxon>Fungi</taxon>
        <taxon>Dikarya</taxon>
        <taxon>Ascomycota</taxon>
        <taxon>Pezizomycotina</taxon>
        <taxon>Sordariomycetes</taxon>
        <taxon>Hypocreomycetidae</taxon>
        <taxon>Hypocreales</taxon>
        <taxon>Cordycipitaceae</taxon>
        <taxon>Akanthomyces</taxon>
    </lineage>
</organism>
<dbReference type="RefSeq" id="XP_056049257.1">
    <property type="nucleotide sequence ID" value="XM_056195649.1"/>
</dbReference>
<dbReference type="PROSITE" id="PS50088">
    <property type="entry name" value="ANK_REPEAT"/>
    <property type="match status" value="1"/>
</dbReference>
<evidence type="ECO:0000259" key="4">
    <source>
        <dbReference type="Pfam" id="PF17100"/>
    </source>
</evidence>
<dbReference type="PROSITE" id="PS50297">
    <property type="entry name" value="ANK_REP_REGION"/>
    <property type="match status" value="1"/>
</dbReference>
<dbReference type="Gene3D" id="3.40.50.300">
    <property type="entry name" value="P-loop containing nucleotide triphosphate hydrolases"/>
    <property type="match status" value="1"/>
</dbReference>
<feature type="compositionally biased region" description="Basic residues" evidence="3">
    <location>
        <begin position="1"/>
        <end position="13"/>
    </location>
</feature>
<feature type="domain" description="NWD NACHT-NTPase N-terminal" evidence="4">
    <location>
        <begin position="75"/>
        <end position="276"/>
    </location>
</feature>
<keyword evidence="2" id="KW-0040">ANK repeat</keyword>
<dbReference type="Proteomes" id="UP001144673">
    <property type="component" value="Chromosome 2"/>
</dbReference>